<name>A0A9N9BRZ6_9GLOM</name>
<dbReference type="EMBL" id="CAJVPY010002864">
    <property type="protein sequence ID" value="CAG8574270.1"/>
    <property type="molecule type" value="Genomic_DNA"/>
</dbReference>
<evidence type="ECO:0000313" key="2">
    <source>
        <dbReference type="EMBL" id="CAG8574270.1"/>
    </source>
</evidence>
<comment type="caution">
    <text evidence="2">The sequence shown here is derived from an EMBL/GenBank/DDBJ whole genome shotgun (WGS) entry which is preliminary data.</text>
</comment>
<accession>A0A9N9BRZ6</accession>
<evidence type="ECO:0000256" key="1">
    <source>
        <dbReference type="SAM" id="MobiDB-lite"/>
    </source>
</evidence>
<protein>
    <submittedName>
        <fullName evidence="2">4920_t:CDS:1</fullName>
    </submittedName>
</protein>
<feature type="region of interest" description="Disordered" evidence="1">
    <location>
        <begin position="139"/>
        <end position="159"/>
    </location>
</feature>
<proteinExistence type="predicted"/>
<dbReference type="Proteomes" id="UP000789405">
    <property type="component" value="Unassembled WGS sequence"/>
</dbReference>
<dbReference type="AlphaFoldDB" id="A0A9N9BRZ6"/>
<dbReference type="OrthoDB" id="2358498at2759"/>
<sequence length="217" mass="25308">MNLLNTNSKLLGRFVYIPNEKELNQHTPLQIQTIDKFPTMYNLPVLPVFGIFTAQVQEPSTQDRDYDPNLKGRHTNIAEATKKLLIFSVTGELVTLKKSVCILYEVIENKGLEKFAKRFEALTNKKQFYIKKEETITDPQEERNKSATVKMQNEKQNKVHDEVQKEVHKNIINKLQIDKNPVKHIYTQVENCSDNQYLNEEKSDNSEEEVEVMKSHQ</sequence>
<evidence type="ECO:0000313" key="3">
    <source>
        <dbReference type="Proteomes" id="UP000789405"/>
    </source>
</evidence>
<reference evidence="2" key="1">
    <citation type="submission" date="2021-06" db="EMBL/GenBank/DDBJ databases">
        <authorList>
            <person name="Kallberg Y."/>
            <person name="Tangrot J."/>
            <person name="Rosling A."/>
        </authorList>
    </citation>
    <scope>NUCLEOTIDE SEQUENCE</scope>
    <source>
        <strain evidence="2">MA453B</strain>
    </source>
</reference>
<gene>
    <name evidence="2" type="ORF">DERYTH_LOCUS6362</name>
</gene>
<keyword evidence="3" id="KW-1185">Reference proteome</keyword>
<organism evidence="2 3">
    <name type="scientific">Dentiscutata erythropus</name>
    <dbReference type="NCBI Taxonomy" id="1348616"/>
    <lineage>
        <taxon>Eukaryota</taxon>
        <taxon>Fungi</taxon>
        <taxon>Fungi incertae sedis</taxon>
        <taxon>Mucoromycota</taxon>
        <taxon>Glomeromycotina</taxon>
        <taxon>Glomeromycetes</taxon>
        <taxon>Diversisporales</taxon>
        <taxon>Gigasporaceae</taxon>
        <taxon>Dentiscutata</taxon>
    </lineage>
</organism>